<dbReference type="Proteomes" id="UP000242447">
    <property type="component" value="Plasmid unnamed1"/>
</dbReference>
<keyword evidence="2" id="KW-0862">Zinc</keyword>
<dbReference type="InterPro" id="IPR009325">
    <property type="entry name" value="DUF983"/>
</dbReference>
<keyword evidence="1" id="KW-0472">Membrane</keyword>
<proteinExistence type="predicted"/>
<keyword evidence="1" id="KW-1133">Transmembrane helix</keyword>
<evidence type="ECO:0000313" key="2">
    <source>
        <dbReference type="EMBL" id="ARO15845.1"/>
    </source>
</evidence>
<keyword evidence="2" id="KW-0863">Zinc-finger</keyword>
<name>A0A1W6P2V9_9RHOB</name>
<feature type="transmembrane region" description="Helical" evidence="1">
    <location>
        <begin position="56"/>
        <end position="78"/>
    </location>
</feature>
<gene>
    <name evidence="2" type="ORF">BVG79_p1000043</name>
</gene>
<dbReference type="GO" id="GO:0008270">
    <property type="term" value="F:zinc ion binding"/>
    <property type="evidence" value="ECO:0007669"/>
    <property type="project" value="UniProtKB-KW"/>
</dbReference>
<sequence length="118" mass="12437">MARAKENVGAALTRGLMCRCPSCGEGKLFAGYLAVAPVCTVCGEDLGRLRAADGPAFMTMLLVCLSLIPTLWLGFVYIPNPLALAGTVSVVIVALALVLLRLVKGAWLAFEWVSARNA</sequence>
<organism evidence="2 3">
    <name type="scientific">Ketogulonicigenium robustum</name>
    <dbReference type="NCBI Taxonomy" id="92947"/>
    <lineage>
        <taxon>Bacteria</taxon>
        <taxon>Pseudomonadati</taxon>
        <taxon>Pseudomonadota</taxon>
        <taxon>Alphaproteobacteria</taxon>
        <taxon>Rhodobacterales</taxon>
        <taxon>Roseobacteraceae</taxon>
        <taxon>Ketogulonicigenium</taxon>
    </lineage>
</organism>
<keyword evidence="2" id="KW-0614">Plasmid</keyword>
<keyword evidence="1" id="KW-0812">Transmembrane</keyword>
<accession>A0A1W6P2V9</accession>
<keyword evidence="2" id="KW-0479">Metal-binding</keyword>
<feature type="transmembrane region" description="Helical" evidence="1">
    <location>
        <begin position="84"/>
        <end position="103"/>
    </location>
</feature>
<protein>
    <submittedName>
        <fullName evidence="2">Zinc-finger protein</fullName>
    </submittedName>
</protein>
<reference evidence="2 3" key="1">
    <citation type="submission" date="2017-02" db="EMBL/GenBank/DDBJ databases">
        <title>Ketogulonicigenium robustum SPU B003 Genome sequencing and assembly.</title>
        <authorList>
            <person name="Li Y."/>
            <person name="Liu L."/>
            <person name="Wang C."/>
            <person name="Zhang M."/>
            <person name="Zhang T."/>
            <person name="Zhang Y."/>
        </authorList>
    </citation>
    <scope>NUCLEOTIDE SEQUENCE [LARGE SCALE GENOMIC DNA]</scope>
    <source>
        <strain evidence="2 3">SPU_B003</strain>
        <plasmid evidence="2 3">unnamed1</plasmid>
    </source>
</reference>
<dbReference type="AlphaFoldDB" id="A0A1W6P2V9"/>
<evidence type="ECO:0000256" key="1">
    <source>
        <dbReference type="SAM" id="Phobius"/>
    </source>
</evidence>
<evidence type="ECO:0000313" key="3">
    <source>
        <dbReference type="Proteomes" id="UP000242447"/>
    </source>
</evidence>
<dbReference type="Pfam" id="PF06170">
    <property type="entry name" value="DUF983"/>
    <property type="match status" value="1"/>
</dbReference>
<geneLocation type="plasmid" evidence="2">
    <name>unnamed1</name>
</geneLocation>
<dbReference type="KEGG" id="kro:BVG79_p1000043"/>
<dbReference type="EMBL" id="CP019938">
    <property type="protein sequence ID" value="ARO15845.1"/>
    <property type="molecule type" value="Genomic_DNA"/>
</dbReference>
<keyword evidence="3" id="KW-1185">Reference proteome</keyword>